<dbReference type="Pfam" id="PF13499">
    <property type="entry name" value="EF-hand_7"/>
    <property type="match status" value="1"/>
</dbReference>
<evidence type="ECO:0000313" key="11">
    <source>
        <dbReference type="EMBL" id="KOS13701.1"/>
    </source>
</evidence>
<dbReference type="GO" id="GO:0005743">
    <property type="term" value="C:mitochondrial inner membrane"/>
    <property type="evidence" value="ECO:0007669"/>
    <property type="project" value="UniProtKB-SubCell"/>
</dbReference>
<dbReference type="PROSITE" id="PS00018">
    <property type="entry name" value="EF_HAND_1"/>
    <property type="match status" value="1"/>
</dbReference>
<dbReference type="GO" id="GO:0005509">
    <property type="term" value="F:calcium ion binding"/>
    <property type="evidence" value="ECO:0007669"/>
    <property type="project" value="InterPro"/>
</dbReference>
<dbReference type="SMART" id="SM00054">
    <property type="entry name" value="EFh"/>
    <property type="match status" value="2"/>
</dbReference>
<reference evidence="11 12" key="1">
    <citation type="submission" date="2015-07" db="EMBL/GenBank/DDBJ databases">
        <title>Draft Genome Sequence of Malassezia furfur CBS1878 and Malassezia pachydermatis CBS1879.</title>
        <authorList>
            <person name="Triana S."/>
            <person name="Ohm R."/>
            <person name="Gonzalez A."/>
            <person name="DeCock H."/>
            <person name="Restrepo S."/>
            <person name="Celis A."/>
        </authorList>
    </citation>
    <scope>NUCLEOTIDE SEQUENCE [LARGE SCALE GENOMIC DNA]</scope>
    <source>
        <strain evidence="11 12">CBS 1879</strain>
    </source>
</reference>
<dbReference type="AlphaFoldDB" id="A0A0M8MU80"/>
<dbReference type="PANTHER" id="PTHR43706:SF50">
    <property type="entry name" value="NADH DEHYDROGENASE (UBIQUINONE)-RELATED"/>
    <property type="match status" value="1"/>
</dbReference>
<feature type="domain" description="EF-hand" evidence="10">
    <location>
        <begin position="500"/>
        <end position="535"/>
    </location>
</feature>
<comment type="caution">
    <text evidence="11">The sequence shown here is derived from an EMBL/GenBank/DDBJ whole genome shotgun (WGS) entry which is preliminary data.</text>
</comment>
<dbReference type="InterPro" id="IPR011992">
    <property type="entry name" value="EF-hand-dom_pair"/>
</dbReference>
<dbReference type="PANTHER" id="PTHR43706">
    <property type="entry name" value="NADH DEHYDROGENASE"/>
    <property type="match status" value="1"/>
</dbReference>
<evidence type="ECO:0000256" key="7">
    <source>
        <dbReference type="ARBA" id="ARBA00023002"/>
    </source>
</evidence>
<keyword evidence="9" id="KW-0812">Transmembrane</keyword>
<dbReference type="RefSeq" id="XP_017991333.1">
    <property type="nucleotide sequence ID" value="XM_018136269.1"/>
</dbReference>
<evidence type="ECO:0000256" key="5">
    <source>
        <dbReference type="ARBA" id="ARBA00022837"/>
    </source>
</evidence>
<accession>A0A0M8MU80</accession>
<dbReference type="Pfam" id="PF22366">
    <property type="entry name" value="NDH2_C"/>
    <property type="match status" value="1"/>
</dbReference>
<dbReference type="OrthoDB" id="5376590at2759"/>
<keyword evidence="9" id="KW-1133">Transmembrane helix</keyword>
<dbReference type="PROSITE" id="PS50222">
    <property type="entry name" value="EF_HAND_2"/>
    <property type="match status" value="2"/>
</dbReference>
<keyword evidence="7" id="KW-0560">Oxidoreductase</keyword>
<sequence>MLMPRCRPRSWPAAYRATKRSLHSNAPRASIRSALWRSRWVRYPVYGVGALTFSAVTTIGGLLIYDSLTYHAVDVHESTMGDLATCEVGGPEQRPILPRTQTNEKGHLKERLVIVGGGWGAVSLLNSLDRNAYEVTLVSPNNYFLFTPLLPAVAVGTVGVGSVTESLRRILSRVQGHFVQGAALRVHEAQDLDRKTLTTTQDAAGLLEVEVLSDGWDGSLDTPHEPKESARIYVPYDKLVIAVGSVTNTRGVSGLEHAHRLKTVHDAVGLRKHLLENFEMASLPTTPAEERQRLLSVVVCGGGPTGVEVAAEVFDLIHEDIRKYFPPSLQKLASVHLLQNGEHILNTYSEAISEFAERRFQKEHLDVVTNASVEEISSGSVSYTLHNPLTGEHEKRIVPAGCTIWTVGITMSDFTRGLATTLPKQGHRHALKVDAHLRVLGTKPGTMYALGDASTIDSDMQSYIDEHFSRFDKDNDNALSLDEFAQLMQVLRRKFPIAKKQLRDLAKLFSQYDVNHDLHLDRDELVPLIMDATKHMTSCPPTAQVAAQEGKYLARKLNKYASLQRASKLPNDPMEIDEDISQPFVFHSLGNIAYLGNAAAFDLPIPGPFKTFFGGLTAMYAWRSVYLSELVSLRTRMLVLGDFIKRTLWGRDVSWQ</sequence>
<organism evidence="11 12">
    <name type="scientific">Malassezia pachydermatis</name>
    <dbReference type="NCBI Taxonomy" id="77020"/>
    <lineage>
        <taxon>Eukaryota</taxon>
        <taxon>Fungi</taxon>
        <taxon>Dikarya</taxon>
        <taxon>Basidiomycota</taxon>
        <taxon>Ustilaginomycotina</taxon>
        <taxon>Malasseziomycetes</taxon>
        <taxon>Malasseziales</taxon>
        <taxon>Malasseziaceae</taxon>
        <taxon>Malassezia</taxon>
    </lineage>
</organism>
<evidence type="ECO:0000313" key="12">
    <source>
        <dbReference type="Proteomes" id="UP000037751"/>
    </source>
</evidence>
<evidence type="ECO:0000256" key="8">
    <source>
        <dbReference type="ARBA" id="ARBA00023027"/>
    </source>
</evidence>
<evidence type="ECO:0000256" key="2">
    <source>
        <dbReference type="ARBA" id="ARBA00005272"/>
    </source>
</evidence>
<dbReference type="InterPro" id="IPR045024">
    <property type="entry name" value="NDH-2"/>
</dbReference>
<dbReference type="Proteomes" id="UP000037751">
    <property type="component" value="Unassembled WGS sequence"/>
</dbReference>
<dbReference type="STRING" id="77020.A0A0M8MU80"/>
<keyword evidence="5" id="KW-0106">Calcium</keyword>
<dbReference type="Pfam" id="PF07992">
    <property type="entry name" value="Pyr_redox_2"/>
    <property type="match status" value="1"/>
</dbReference>
<evidence type="ECO:0000256" key="4">
    <source>
        <dbReference type="ARBA" id="ARBA00022827"/>
    </source>
</evidence>
<evidence type="ECO:0000256" key="9">
    <source>
        <dbReference type="SAM" id="Phobius"/>
    </source>
</evidence>
<dbReference type="VEuPathDB" id="FungiDB:Malapachy_1771"/>
<dbReference type="InterPro" id="IPR036188">
    <property type="entry name" value="FAD/NAD-bd_sf"/>
</dbReference>
<dbReference type="SUPFAM" id="SSF47473">
    <property type="entry name" value="EF-hand"/>
    <property type="match status" value="1"/>
</dbReference>
<protein>
    <submittedName>
        <fullName evidence="11">Nucleotide-binding domain-containing protein</fullName>
    </submittedName>
</protein>
<dbReference type="EMBL" id="LGAV01000005">
    <property type="protein sequence ID" value="KOS13701.1"/>
    <property type="molecule type" value="Genomic_DNA"/>
</dbReference>
<keyword evidence="9" id="KW-0472">Membrane</keyword>
<feature type="domain" description="EF-hand" evidence="10">
    <location>
        <begin position="459"/>
        <end position="494"/>
    </location>
</feature>
<evidence type="ECO:0000256" key="3">
    <source>
        <dbReference type="ARBA" id="ARBA00022630"/>
    </source>
</evidence>
<keyword evidence="4" id="KW-0274">FAD</keyword>
<keyword evidence="3" id="KW-0285">Flavoprotein</keyword>
<dbReference type="GO" id="GO:0003954">
    <property type="term" value="F:NADH dehydrogenase activity"/>
    <property type="evidence" value="ECO:0007669"/>
    <property type="project" value="InterPro"/>
</dbReference>
<dbReference type="Gene3D" id="3.50.50.100">
    <property type="match status" value="2"/>
</dbReference>
<dbReference type="InterPro" id="IPR023753">
    <property type="entry name" value="FAD/NAD-binding_dom"/>
</dbReference>
<keyword evidence="8" id="KW-0520">NAD</keyword>
<proteinExistence type="inferred from homology"/>
<keyword evidence="6" id="KW-0809">Transit peptide</keyword>
<evidence type="ECO:0000256" key="6">
    <source>
        <dbReference type="ARBA" id="ARBA00022946"/>
    </source>
</evidence>
<dbReference type="GeneID" id="28728144"/>
<dbReference type="InterPro" id="IPR002048">
    <property type="entry name" value="EF_hand_dom"/>
</dbReference>
<dbReference type="InterPro" id="IPR054585">
    <property type="entry name" value="NDH2-like_C"/>
</dbReference>
<comment type="similarity">
    <text evidence="2">Belongs to the NADH dehydrogenase family.</text>
</comment>
<dbReference type="InterPro" id="IPR018247">
    <property type="entry name" value="EF_Hand_1_Ca_BS"/>
</dbReference>
<evidence type="ECO:0000259" key="10">
    <source>
        <dbReference type="PROSITE" id="PS50222"/>
    </source>
</evidence>
<feature type="transmembrane region" description="Helical" evidence="9">
    <location>
        <begin position="43"/>
        <end position="65"/>
    </location>
</feature>
<evidence type="ECO:0000256" key="1">
    <source>
        <dbReference type="ARBA" id="ARBA00004137"/>
    </source>
</evidence>
<gene>
    <name evidence="11" type="ORF">Malapachy_1771</name>
</gene>
<keyword evidence="12" id="KW-1185">Reference proteome</keyword>
<name>A0A0M8MU80_9BASI</name>
<comment type="subcellular location">
    <subcellularLocation>
        <location evidence="1">Mitochondrion inner membrane</location>
        <topology evidence="1">Peripheral membrane protein</topology>
        <orientation evidence="1">Intermembrane side</orientation>
    </subcellularLocation>
</comment>
<dbReference type="SUPFAM" id="SSF51905">
    <property type="entry name" value="FAD/NAD(P)-binding domain"/>
    <property type="match status" value="2"/>
</dbReference>